<evidence type="ECO:0000256" key="1">
    <source>
        <dbReference type="ARBA" id="ARBA00022679"/>
    </source>
</evidence>
<dbReference type="SMART" id="SM00882">
    <property type="entry name" value="CoA_trans"/>
    <property type="match status" value="1"/>
</dbReference>
<dbReference type="Proteomes" id="UP001144323">
    <property type="component" value="Unassembled WGS sequence"/>
</dbReference>
<reference evidence="2" key="1">
    <citation type="journal article" date="2023" name="Int. J. Syst. Evol. Microbiol.">
        <title>Methylocystis iwaonis sp. nov., a type II methane-oxidizing bacterium from surface soil of a rice paddy field in Japan, and emended description of the genus Methylocystis (ex Whittenbury et al. 1970) Bowman et al. 1993.</title>
        <authorList>
            <person name="Kaise H."/>
            <person name="Sawadogo J.B."/>
            <person name="Alam M.S."/>
            <person name="Ueno C."/>
            <person name="Dianou D."/>
            <person name="Shinjo R."/>
            <person name="Asakawa S."/>
        </authorList>
    </citation>
    <scope>NUCLEOTIDE SEQUENCE</scope>
    <source>
        <strain evidence="2">LMG27198</strain>
    </source>
</reference>
<sequence>MVPDNAVVAVGGGLSSREPMALIRALLRRGVKGLTVVGSAHGVDIDLLCAGGAVSRCAESYVGFEQDFGLAPNYRRALESGAVEMQDNCCYTLVQQLRAAIQGLPFLPIRSLRGTSFPTLHPEYKRMICPFTGEELLLVPALAPDVALIHVQCGDARGNLAIQGPPVADILFAKASRLVLATVERIVPSATLREMRGAHVPYFYVAALAEAPLGAHPTACYPFYTYDRAHLALYHDAARQGPQAFAARYLDVFVTGAPRHADYLARIGGDATRARLASWRDGDEAWRNLYREAAPA</sequence>
<dbReference type="GO" id="GO:0008410">
    <property type="term" value="F:CoA-transferase activity"/>
    <property type="evidence" value="ECO:0007669"/>
    <property type="project" value="InterPro"/>
</dbReference>
<keyword evidence="1" id="KW-0808">Transferase</keyword>
<dbReference type="SUPFAM" id="SSF100950">
    <property type="entry name" value="NagB/RpiA/CoA transferase-like"/>
    <property type="match status" value="1"/>
</dbReference>
<gene>
    <name evidence="2" type="ORF">LMG27198_20510</name>
</gene>
<dbReference type="InterPro" id="IPR037171">
    <property type="entry name" value="NagB/RpiA_transferase-like"/>
</dbReference>
<keyword evidence="3" id="KW-1185">Reference proteome</keyword>
<dbReference type="AlphaFoldDB" id="A0A9W6GU37"/>
<proteinExistence type="predicted"/>
<dbReference type="PANTHER" id="PTHR13707">
    <property type="entry name" value="KETOACID-COENZYME A TRANSFERASE"/>
    <property type="match status" value="1"/>
</dbReference>
<comment type="caution">
    <text evidence="2">The sequence shown here is derived from an EMBL/GenBank/DDBJ whole genome shotgun (WGS) entry which is preliminary data.</text>
</comment>
<dbReference type="InterPro" id="IPR004165">
    <property type="entry name" value="CoA_trans_fam_I"/>
</dbReference>
<accession>A0A9W6GU37</accession>
<organism evidence="2 3">
    <name type="scientific">Methylocystis echinoides</name>
    <dbReference type="NCBI Taxonomy" id="29468"/>
    <lineage>
        <taxon>Bacteria</taxon>
        <taxon>Pseudomonadati</taxon>
        <taxon>Pseudomonadota</taxon>
        <taxon>Alphaproteobacteria</taxon>
        <taxon>Hyphomicrobiales</taxon>
        <taxon>Methylocystaceae</taxon>
        <taxon>Methylocystis</taxon>
    </lineage>
</organism>
<protein>
    <submittedName>
        <fullName evidence="2">CoA-transferase</fullName>
    </submittedName>
</protein>
<dbReference type="EMBL" id="BSEC01000001">
    <property type="protein sequence ID" value="GLI93059.1"/>
    <property type="molecule type" value="Genomic_DNA"/>
</dbReference>
<evidence type="ECO:0000313" key="3">
    <source>
        <dbReference type="Proteomes" id="UP001144323"/>
    </source>
</evidence>
<name>A0A9W6GU37_9HYPH</name>
<dbReference type="PANTHER" id="PTHR13707:SF60">
    <property type="entry name" value="ACETATE COA-TRANSFERASE SUBUNIT ALPHA"/>
    <property type="match status" value="1"/>
</dbReference>
<dbReference type="Gene3D" id="3.40.1080.10">
    <property type="entry name" value="Glutaconate Coenzyme A-transferase"/>
    <property type="match status" value="1"/>
</dbReference>
<dbReference type="Pfam" id="PF01144">
    <property type="entry name" value="CoA_trans"/>
    <property type="match status" value="1"/>
</dbReference>
<evidence type="ECO:0000313" key="2">
    <source>
        <dbReference type="EMBL" id="GLI93059.1"/>
    </source>
</evidence>